<dbReference type="EMBL" id="QFFZ01000004">
    <property type="protein sequence ID" value="TEB12963.1"/>
    <property type="molecule type" value="Genomic_DNA"/>
</dbReference>
<dbReference type="InterPro" id="IPR052024">
    <property type="entry name" value="Methanogen_methyltrans"/>
</dbReference>
<evidence type="ECO:0000313" key="3">
    <source>
        <dbReference type="Proteomes" id="UP000297597"/>
    </source>
</evidence>
<dbReference type="EC" id="4.1.1.37" evidence="2"/>
<proteinExistence type="predicted"/>
<name>A0A4Y7RVS9_9FIRM</name>
<keyword evidence="3" id="KW-1185">Reference proteome</keyword>
<dbReference type="PANTHER" id="PTHR47099:SF1">
    <property type="entry name" value="METHYLCOBAMIDE:COM METHYLTRANSFERASE MTBA"/>
    <property type="match status" value="1"/>
</dbReference>
<dbReference type="PANTHER" id="PTHR47099">
    <property type="entry name" value="METHYLCOBAMIDE:COM METHYLTRANSFERASE MTBA"/>
    <property type="match status" value="1"/>
</dbReference>
<keyword evidence="2" id="KW-0456">Lyase</keyword>
<dbReference type="GO" id="GO:0004853">
    <property type="term" value="F:uroporphyrinogen decarboxylase activity"/>
    <property type="evidence" value="ECO:0007669"/>
    <property type="project" value="UniProtKB-EC"/>
</dbReference>
<dbReference type="Proteomes" id="UP000297597">
    <property type="component" value="Unassembled WGS sequence"/>
</dbReference>
<protein>
    <submittedName>
        <fullName evidence="2">Uroporphyrinogen decarboxylase</fullName>
        <ecNumber evidence="2">4.1.1.37</ecNumber>
    </submittedName>
</protein>
<dbReference type="GO" id="GO:0006779">
    <property type="term" value="P:porphyrin-containing compound biosynthetic process"/>
    <property type="evidence" value="ECO:0007669"/>
    <property type="project" value="InterPro"/>
</dbReference>
<dbReference type="SUPFAM" id="SSF51726">
    <property type="entry name" value="UROD/MetE-like"/>
    <property type="match status" value="1"/>
</dbReference>
<gene>
    <name evidence="2" type="primary">hemE_1</name>
    <name evidence="2" type="ORF">Pmgp_00601</name>
</gene>
<feature type="domain" description="Uroporphyrinogen decarboxylase (URO-D)" evidence="1">
    <location>
        <begin position="143"/>
        <end position="366"/>
    </location>
</feature>
<dbReference type="InterPro" id="IPR000257">
    <property type="entry name" value="Uroporphyrinogen_deCOase"/>
</dbReference>
<dbReference type="InterPro" id="IPR038071">
    <property type="entry name" value="UROD/MetE-like_sf"/>
</dbReference>
<evidence type="ECO:0000313" key="2">
    <source>
        <dbReference type="EMBL" id="TEB12963.1"/>
    </source>
</evidence>
<dbReference type="Gene3D" id="3.20.20.210">
    <property type="match status" value="1"/>
</dbReference>
<comment type="caution">
    <text evidence="2">The sequence shown here is derived from an EMBL/GenBank/DDBJ whole genome shotgun (WGS) entry which is preliminary data.</text>
</comment>
<organism evidence="2 3">
    <name type="scientific">Pelotomaculum propionicicum</name>
    <dbReference type="NCBI Taxonomy" id="258475"/>
    <lineage>
        <taxon>Bacteria</taxon>
        <taxon>Bacillati</taxon>
        <taxon>Bacillota</taxon>
        <taxon>Clostridia</taxon>
        <taxon>Eubacteriales</taxon>
        <taxon>Desulfotomaculaceae</taxon>
        <taxon>Pelotomaculum</taxon>
    </lineage>
</organism>
<dbReference type="Pfam" id="PF01208">
    <property type="entry name" value="URO-D"/>
    <property type="match status" value="1"/>
</dbReference>
<evidence type="ECO:0000259" key="1">
    <source>
        <dbReference type="Pfam" id="PF01208"/>
    </source>
</evidence>
<dbReference type="AlphaFoldDB" id="A0A4Y7RVS9"/>
<accession>A0A4Y7RVS9</accession>
<sequence length="368" mass="40620">MLFPPNAYGSFKSKEVKKINSKQLLLDTLVKPVKADRRPVSLIGGGAWTLKQGGSSFREMAGKLIEDPAALSTIMVSLANKLGEGIVYVGAGYNNVIAALIRGVDLVYTADYSPYLPGFSAEETEKFIKECHNFDFKKIWEDSLLASFLAVAEQVKAHLKESCVIAPLTWGPFTLAGQLIGVESLMRIMVKDPEAAKAVIDLSVNAVCEYYRPFVDKGLVDMIYLPEPTASGDMISARIFEKFTAPALNKCLEPYHRKGLPTMVHICGKLLANQLTMLDNIENMDAVSIDCKVPLKDARDHLKNKCIMGNLDTLRLERASETEIIGDLKKIMAEMEGHDRFILAPACDLAPATPFSHVKTLFDFVHLH</sequence>
<reference evidence="2 3" key="1">
    <citation type="journal article" date="2018" name="Environ. Microbiol.">
        <title>Novel energy conservation strategies and behaviour of Pelotomaculum schinkii driving syntrophic propionate catabolism.</title>
        <authorList>
            <person name="Hidalgo-Ahumada C.A.P."/>
            <person name="Nobu M.K."/>
            <person name="Narihiro T."/>
            <person name="Tamaki H."/>
            <person name="Liu W.T."/>
            <person name="Kamagata Y."/>
            <person name="Stams A.J.M."/>
            <person name="Imachi H."/>
            <person name="Sousa D.Z."/>
        </authorList>
    </citation>
    <scope>NUCLEOTIDE SEQUENCE [LARGE SCALE GENOMIC DNA]</scope>
    <source>
        <strain evidence="2 3">MGP</strain>
    </source>
</reference>